<dbReference type="Pfam" id="PF01522">
    <property type="entry name" value="Polysacc_deac_1"/>
    <property type="match status" value="1"/>
</dbReference>
<dbReference type="Gene3D" id="3.20.20.370">
    <property type="entry name" value="Glycoside hydrolase/deacetylase"/>
    <property type="match status" value="1"/>
</dbReference>
<name>A0A7W0DPN6_9ACTN</name>
<dbReference type="GO" id="GO:0005975">
    <property type="term" value="P:carbohydrate metabolic process"/>
    <property type="evidence" value="ECO:0007669"/>
    <property type="project" value="InterPro"/>
</dbReference>
<protein>
    <submittedName>
        <fullName evidence="3">Polysaccharide deacetylase family protein</fullName>
    </submittedName>
</protein>
<dbReference type="InterPro" id="IPR011330">
    <property type="entry name" value="Glyco_hydro/deAcase_b/a-brl"/>
</dbReference>
<organism evidence="3 4">
    <name type="scientific">Streptomyces himalayensis subsp. himalayensis</name>
    <dbReference type="NCBI Taxonomy" id="2756131"/>
    <lineage>
        <taxon>Bacteria</taxon>
        <taxon>Bacillati</taxon>
        <taxon>Actinomycetota</taxon>
        <taxon>Actinomycetes</taxon>
        <taxon>Kitasatosporales</taxon>
        <taxon>Streptomycetaceae</taxon>
        <taxon>Streptomyces</taxon>
        <taxon>Streptomyces himalayensis</taxon>
    </lineage>
</organism>
<feature type="region of interest" description="Disordered" evidence="1">
    <location>
        <begin position="78"/>
        <end position="111"/>
    </location>
</feature>
<feature type="compositionally biased region" description="Low complexity" evidence="1">
    <location>
        <begin position="78"/>
        <end position="94"/>
    </location>
</feature>
<evidence type="ECO:0000259" key="2">
    <source>
        <dbReference type="PROSITE" id="PS51677"/>
    </source>
</evidence>
<evidence type="ECO:0000256" key="1">
    <source>
        <dbReference type="SAM" id="MobiDB-lite"/>
    </source>
</evidence>
<proteinExistence type="predicted"/>
<dbReference type="GO" id="GO:0016810">
    <property type="term" value="F:hydrolase activity, acting on carbon-nitrogen (but not peptide) bonds"/>
    <property type="evidence" value="ECO:0007669"/>
    <property type="project" value="InterPro"/>
</dbReference>
<evidence type="ECO:0000313" key="4">
    <source>
        <dbReference type="Proteomes" id="UP000545761"/>
    </source>
</evidence>
<dbReference type="EMBL" id="JACEHE010000012">
    <property type="protein sequence ID" value="MBA2948174.1"/>
    <property type="molecule type" value="Genomic_DNA"/>
</dbReference>
<gene>
    <name evidence="3" type="ORF">H1D24_20740</name>
</gene>
<comment type="caution">
    <text evidence="3">The sequence shown here is derived from an EMBL/GenBank/DDBJ whole genome shotgun (WGS) entry which is preliminary data.</text>
</comment>
<dbReference type="AlphaFoldDB" id="A0A7W0DPN6"/>
<dbReference type="CDD" id="cd10917">
    <property type="entry name" value="CE4_NodB_like_6s_7s"/>
    <property type="match status" value="1"/>
</dbReference>
<feature type="region of interest" description="Disordered" evidence="1">
    <location>
        <begin position="1"/>
        <end position="55"/>
    </location>
</feature>
<feature type="domain" description="NodB homology" evidence="2">
    <location>
        <begin position="182"/>
        <end position="364"/>
    </location>
</feature>
<dbReference type="SUPFAM" id="SSF88713">
    <property type="entry name" value="Glycoside hydrolase/deacetylase"/>
    <property type="match status" value="1"/>
</dbReference>
<reference evidence="3 4" key="1">
    <citation type="submission" date="2020-07" db="EMBL/GenBank/DDBJ databases">
        <title>Streptomyces isolated from Indian soil.</title>
        <authorList>
            <person name="Mandal S."/>
            <person name="Maiti P.K."/>
        </authorList>
    </citation>
    <scope>NUCLEOTIDE SEQUENCE [LARGE SCALE GENOMIC DNA]</scope>
    <source>
        <strain evidence="3 4">PSKA28</strain>
    </source>
</reference>
<evidence type="ECO:0000313" key="3">
    <source>
        <dbReference type="EMBL" id="MBA2948174.1"/>
    </source>
</evidence>
<dbReference type="PANTHER" id="PTHR10587">
    <property type="entry name" value="GLYCOSYL TRANSFERASE-RELATED"/>
    <property type="match status" value="1"/>
</dbReference>
<dbReference type="Proteomes" id="UP000545761">
    <property type="component" value="Unassembled WGS sequence"/>
</dbReference>
<dbReference type="InterPro" id="IPR050248">
    <property type="entry name" value="Polysacc_deacetylase_ArnD"/>
</dbReference>
<sequence length="364" mass="39537">MRQKDNIFGAGLRSARPDASGSPQQAACRANEARSATLISGAGNRGSRPSSASDQHRYTARQVCLAVAAVAVIASGCGDSGSASGSRSGAVSRPGPGPGSGPGGAQPLQAPPARALDEYARELRVSQAARVAAAKRWGLSGPPLPAPAPPSVKPGIETREGFEVTDGEGLPPVFTTVPTKDKVVFLTIDDGAEKDPALLRMMSELKIPYTAFLSDYLVKEDYGYFRKMQERGVTLNNHTLNHPYLPGLSYAEQRREICGMQDVIEKEYGTRPTVFRPPFGNYNRDTLRAAKSCGIKAVPLWNAEAFPDHMDWREWDRDLHPGDIILTHFRGREDWNGTMSDMIRHVMKVITAKGYAVARLEDYL</sequence>
<dbReference type="PANTHER" id="PTHR10587:SF134">
    <property type="entry name" value="SECRETED PROTEIN"/>
    <property type="match status" value="1"/>
</dbReference>
<dbReference type="RefSeq" id="WP_181659116.1">
    <property type="nucleotide sequence ID" value="NZ_JACEHE010000012.1"/>
</dbReference>
<dbReference type="PROSITE" id="PS51677">
    <property type="entry name" value="NODB"/>
    <property type="match status" value="1"/>
</dbReference>
<dbReference type="InterPro" id="IPR002509">
    <property type="entry name" value="NODB_dom"/>
</dbReference>
<accession>A0A7W0DPN6</accession>